<evidence type="ECO:0000313" key="2">
    <source>
        <dbReference type="EMBL" id="CAE8627781.1"/>
    </source>
</evidence>
<reference evidence="2" key="1">
    <citation type="submission" date="2021-02" db="EMBL/GenBank/DDBJ databases">
        <authorList>
            <person name="Dougan E. K."/>
            <person name="Rhodes N."/>
            <person name="Thang M."/>
            <person name="Chan C."/>
        </authorList>
    </citation>
    <scope>NUCLEOTIDE SEQUENCE</scope>
</reference>
<name>A0A813GMG5_POLGL</name>
<feature type="compositionally biased region" description="Polar residues" evidence="1">
    <location>
        <begin position="290"/>
        <end position="304"/>
    </location>
</feature>
<sequence>MEVTLLEVSGHTEEPPIALGVRLGGSERHELFQVGRPLLFAYDGSRRSGPPHVDVSLYQQVGSKVLGSASEGGIIDGIAPVEFDCSIPVRRPGTQSSSASSSSPLTLNVTRSIATTPADPGASGRPQSKIDEERQRDMHMQRVQALIQEVLRDRPADPRRFMLERLQRLRDSSPRARRVKPHADPAADVSCSRSKDWRWSAATSVPMEVPITVTACAAAEASPTSQASASSANGEYSRADDAEGGCRIIGSVADKERFLSGSSSAEAAAALAIASDGSERLMNALHPPARNNTGWRSYSKNSIGTDHPRPPDSPRHGNRGRSFMPRMASRLFGGSKEITGNTGGASGSNAPYASGDASPLQSAQPAVQVQRPPASQAHAEARFSLSLILRGPACSAAAEQSLRLKAQQEAAKRLTTLTIGAVRERLVAEAQAGLPRRRSMRPSTATRRASSKNACSNAVGERRVPSPENKRSLPTPIVFLNHDTNWSKWLT</sequence>
<feature type="compositionally biased region" description="Basic and acidic residues" evidence="1">
    <location>
        <begin position="460"/>
        <end position="471"/>
    </location>
</feature>
<organism evidence="2 4">
    <name type="scientific">Polarella glacialis</name>
    <name type="common">Dinoflagellate</name>
    <dbReference type="NCBI Taxonomy" id="89957"/>
    <lineage>
        <taxon>Eukaryota</taxon>
        <taxon>Sar</taxon>
        <taxon>Alveolata</taxon>
        <taxon>Dinophyceae</taxon>
        <taxon>Suessiales</taxon>
        <taxon>Suessiaceae</taxon>
        <taxon>Polarella</taxon>
    </lineage>
</organism>
<keyword evidence="4" id="KW-1185">Reference proteome</keyword>
<feature type="compositionally biased region" description="Low complexity" evidence="1">
    <location>
        <begin position="222"/>
        <end position="232"/>
    </location>
</feature>
<feature type="compositionally biased region" description="Polar residues" evidence="1">
    <location>
        <begin position="441"/>
        <end position="456"/>
    </location>
</feature>
<dbReference type="Proteomes" id="UP000626109">
    <property type="component" value="Unassembled WGS sequence"/>
</dbReference>
<dbReference type="AlphaFoldDB" id="A0A813GMG5"/>
<feature type="region of interest" description="Disordered" evidence="1">
    <location>
        <begin position="114"/>
        <end position="137"/>
    </location>
</feature>
<feature type="region of interest" description="Disordered" evidence="1">
    <location>
        <begin position="222"/>
        <end position="241"/>
    </location>
</feature>
<feature type="region of interest" description="Disordered" evidence="1">
    <location>
        <begin position="283"/>
        <end position="366"/>
    </location>
</feature>
<comment type="caution">
    <text evidence="2">The sequence shown here is derived from an EMBL/GenBank/DDBJ whole genome shotgun (WGS) entry which is preliminary data.</text>
</comment>
<evidence type="ECO:0000313" key="3">
    <source>
        <dbReference type="EMBL" id="CAE8708796.1"/>
    </source>
</evidence>
<feature type="region of interest" description="Disordered" evidence="1">
    <location>
        <begin position="433"/>
        <end position="475"/>
    </location>
</feature>
<feature type="compositionally biased region" description="Basic and acidic residues" evidence="1">
    <location>
        <begin position="128"/>
        <end position="137"/>
    </location>
</feature>
<protein>
    <submittedName>
        <fullName evidence="2">Uncharacterized protein</fullName>
    </submittedName>
</protein>
<accession>A0A813GMG5</accession>
<dbReference type="EMBL" id="CAJNNV010029263">
    <property type="protein sequence ID" value="CAE8627781.1"/>
    <property type="molecule type" value="Genomic_DNA"/>
</dbReference>
<gene>
    <name evidence="2" type="ORF">PGLA1383_LOCUS44501</name>
    <name evidence="3" type="ORF">PGLA2088_LOCUS35102</name>
</gene>
<proteinExistence type="predicted"/>
<evidence type="ECO:0000313" key="4">
    <source>
        <dbReference type="Proteomes" id="UP000654075"/>
    </source>
</evidence>
<evidence type="ECO:0000256" key="1">
    <source>
        <dbReference type="SAM" id="MobiDB-lite"/>
    </source>
</evidence>
<feature type="compositionally biased region" description="Basic and acidic residues" evidence="1">
    <location>
        <begin position="306"/>
        <end position="315"/>
    </location>
</feature>
<dbReference type="Proteomes" id="UP000654075">
    <property type="component" value="Unassembled WGS sequence"/>
</dbReference>
<dbReference type="EMBL" id="CAJNNW010031746">
    <property type="protein sequence ID" value="CAE8708796.1"/>
    <property type="molecule type" value="Genomic_DNA"/>
</dbReference>